<dbReference type="OrthoDB" id="7478530at2"/>
<sequence>MSNFYPELNLRILEMADGDEEFRKELTLAIYNGLVELQSKYREGIEEKDEVKIQQIRHKLKPTLSMFEFNDLTECLNEGKTIIESQGFGEAAFAHYQDFSKKVVIAIAEVNRLKN</sequence>
<proteinExistence type="predicted"/>
<protein>
    <recommendedName>
        <fullName evidence="3">HPt domain-containing protein</fullName>
    </recommendedName>
</protein>
<dbReference type="SUPFAM" id="SSF47226">
    <property type="entry name" value="Histidine-containing phosphotransfer domain, HPT domain"/>
    <property type="match status" value="1"/>
</dbReference>
<dbReference type="GO" id="GO:0000160">
    <property type="term" value="P:phosphorelay signal transduction system"/>
    <property type="evidence" value="ECO:0007669"/>
    <property type="project" value="InterPro"/>
</dbReference>
<evidence type="ECO:0000313" key="1">
    <source>
        <dbReference type="EMBL" id="SEG29834.1"/>
    </source>
</evidence>
<dbReference type="EMBL" id="FNVR01000023">
    <property type="protein sequence ID" value="SEG29834.1"/>
    <property type="molecule type" value="Genomic_DNA"/>
</dbReference>
<dbReference type="RefSeq" id="WP_103925885.1">
    <property type="nucleotide sequence ID" value="NZ_FNVR01000023.1"/>
</dbReference>
<dbReference type="InterPro" id="IPR036641">
    <property type="entry name" value="HPT_dom_sf"/>
</dbReference>
<reference evidence="2" key="1">
    <citation type="submission" date="2016-10" db="EMBL/GenBank/DDBJ databases">
        <authorList>
            <person name="Varghese N."/>
            <person name="Submissions S."/>
        </authorList>
    </citation>
    <scope>NUCLEOTIDE SEQUENCE [LARGE SCALE GENOMIC DNA]</scope>
    <source>
        <strain evidence="2">DSM 17298</strain>
    </source>
</reference>
<accession>A0A1H5Z0S6</accession>
<dbReference type="Gene3D" id="1.20.120.160">
    <property type="entry name" value="HPT domain"/>
    <property type="match status" value="1"/>
</dbReference>
<dbReference type="AlphaFoldDB" id="A0A1H5Z0S6"/>
<evidence type="ECO:0000313" key="2">
    <source>
        <dbReference type="Proteomes" id="UP000236736"/>
    </source>
</evidence>
<dbReference type="STRING" id="1120964.GCA_001313265_04363"/>
<name>A0A1H5Z0S6_9BACT</name>
<organism evidence="1 2">
    <name type="scientific">Algoriphagus boritolerans DSM 17298 = JCM 18970</name>
    <dbReference type="NCBI Taxonomy" id="1120964"/>
    <lineage>
        <taxon>Bacteria</taxon>
        <taxon>Pseudomonadati</taxon>
        <taxon>Bacteroidota</taxon>
        <taxon>Cytophagia</taxon>
        <taxon>Cytophagales</taxon>
        <taxon>Cyclobacteriaceae</taxon>
        <taxon>Algoriphagus</taxon>
    </lineage>
</organism>
<keyword evidence="2" id="KW-1185">Reference proteome</keyword>
<dbReference type="Proteomes" id="UP000236736">
    <property type="component" value="Unassembled WGS sequence"/>
</dbReference>
<evidence type="ECO:0008006" key="3">
    <source>
        <dbReference type="Google" id="ProtNLM"/>
    </source>
</evidence>
<gene>
    <name evidence="1" type="ORF">SAMN03080598_03269</name>
</gene>